<gene>
    <name evidence="3" type="ORF">MBSD_2263</name>
    <name evidence="4" type="ORF">MBSD_n1538</name>
</gene>
<evidence type="ECO:0000259" key="2">
    <source>
        <dbReference type="PROSITE" id="PS51724"/>
    </source>
</evidence>
<dbReference type="HOGENOM" id="CLU_1173935_0_0_6"/>
<dbReference type="AlphaFoldDB" id="A0A0K8QMV9"/>
<sequence>MFFRLLFLLLLALNLGVAAWLTFGDGRVAPVVARTDPGVPPLRLLSERPGPPETQSAELDAAPESRAALAADRCMTLGPFPTQADVRVAIDALTPHVPRIQYREAEATQSRGWWVFLPAFPTREQALQTARALSAKGVRDYYVVTAGDQQNTISLGLFHDPANAERRRAQVAALGFQPQLRERTEAMPVYYVDFALPDTPQFDWRTWLPQRADMQAQPVACF</sequence>
<dbReference type="Proteomes" id="UP000253740">
    <property type="component" value="Unassembled WGS sequence"/>
</dbReference>
<reference evidence="4" key="2">
    <citation type="submission" date="2015-08" db="EMBL/GenBank/DDBJ databases">
        <title>Complete DNA Sequence of Pseudomonas syringae pv. actinidiae, the Causal Agent of Kiwifruit Canker Disease.</title>
        <authorList>
            <person name="Rikkerink E.H.A."/>
            <person name="Fineran P.C."/>
        </authorList>
    </citation>
    <scope>NUCLEOTIDE SEQUENCE</scope>
    <source>
        <strain evidence="4">SkMP5</strain>
    </source>
</reference>
<dbReference type="EMBL" id="DF970195">
    <property type="protein sequence ID" value="GAP66235.1"/>
    <property type="molecule type" value="Genomic_DNA"/>
</dbReference>
<evidence type="ECO:0000313" key="5">
    <source>
        <dbReference type="Proteomes" id="UP000253740"/>
    </source>
</evidence>
<proteinExistence type="predicted"/>
<dbReference type="InterPro" id="IPR036680">
    <property type="entry name" value="SPOR-like_sf"/>
</dbReference>
<dbReference type="Gene3D" id="3.30.70.1070">
    <property type="entry name" value="Sporulation related repeat"/>
    <property type="match status" value="1"/>
</dbReference>
<dbReference type="Pfam" id="PF05036">
    <property type="entry name" value="SPOR"/>
    <property type="match status" value="1"/>
</dbReference>
<evidence type="ECO:0000256" key="1">
    <source>
        <dbReference type="SAM" id="MobiDB-lite"/>
    </source>
</evidence>
<evidence type="ECO:0000313" key="4">
    <source>
        <dbReference type="EMBL" id="GAP66235.1"/>
    </source>
</evidence>
<accession>A0A0K8QMV9</accession>
<dbReference type="EMBL" id="DF952382">
    <property type="protein sequence ID" value="GAN45711.1"/>
    <property type="molecule type" value="Genomic_DNA"/>
</dbReference>
<evidence type="ECO:0000313" key="3">
    <source>
        <dbReference type="EMBL" id="GAN45711.1"/>
    </source>
</evidence>
<dbReference type="STRING" id="1475481.GCA_000953855_01567"/>
<protein>
    <submittedName>
        <fullName evidence="3">Sporulation protein</fullName>
    </submittedName>
</protein>
<keyword evidence="5" id="KW-1185">Reference proteome</keyword>
<name>A0A0K8QMV9_9GAMM</name>
<dbReference type="InterPro" id="IPR007730">
    <property type="entry name" value="SPOR-like_dom"/>
</dbReference>
<dbReference type="OrthoDB" id="5986009at2"/>
<organism evidence="4">
    <name type="scientific">Mizugakiibacter sediminis</name>
    <dbReference type="NCBI Taxonomy" id="1475481"/>
    <lineage>
        <taxon>Bacteria</taxon>
        <taxon>Pseudomonadati</taxon>
        <taxon>Pseudomonadota</taxon>
        <taxon>Gammaproteobacteria</taxon>
        <taxon>Lysobacterales</taxon>
        <taxon>Rhodanobacteraceae</taxon>
        <taxon>Mizugakiibacter</taxon>
    </lineage>
</organism>
<dbReference type="PROSITE" id="PS51724">
    <property type="entry name" value="SPOR"/>
    <property type="match status" value="1"/>
</dbReference>
<feature type="domain" description="SPOR" evidence="2">
    <location>
        <begin position="107"/>
        <end position="183"/>
    </location>
</feature>
<feature type="region of interest" description="Disordered" evidence="1">
    <location>
        <begin position="42"/>
        <end position="61"/>
    </location>
</feature>
<dbReference type="RefSeq" id="WP_062536728.1">
    <property type="nucleotide sequence ID" value="NZ_DF970195.1"/>
</dbReference>
<reference evidence="3" key="1">
    <citation type="submission" date="2015-03" db="EMBL/GenBank/DDBJ databases">
        <title>Draft genome sequence of Mizugakiibacter sediminis skMP5.</title>
        <authorList>
            <person name="Watanabe T."/>
            <person name="Kojima H."/>
            <person name="Fukui M."/>
        </authorList>
    </citation>
    <scope>NUCLEOTIDE SEQUENCE</scope>
    <source>
        <strain evidence="3">SkMP5</strain>
    </source>
</reference>
<dbReference type="GO" id="GO:0042834">
    <property type="term" value="F:peptidoglycan binding"/>
    <property type="evidence" value="ECO:0007669"/>
    <property type="project" value="InterPro"/>
</dbReference>